<dbReference type="Gene3D" id="1.10.287.1060">
    <property type="entry name" value="ESAT-6-like"/>
    <property type="match status" value="1"/>
</dbReference>
<evidence type="ECO:0000313" key="1">
    <source>
        <dbReference type="EMBL" id="OLO46499.1"/>
    </source>
</evidence>
<reference evidence="1 2" key="1">
    <citation type="submission" date="2016-12" db="EMBL/GenBank/DDBJ databases">
        <title>Genomic Comparison of strains in the 'Actinomyces naeslundii' Group.</title>
        <authorList>
            <person name="Mughal S.R."/>
            <person name="Do T."/>
            <person name="Gilbert S.C."/>
            <person name="Witherden E.A."/>
            <person name="Didelot X."/>
            <person name="Beighton D."/>
        </authorList>
    </citation>
    <scope>NUCLEOTIDE SEQUENCE [LARGE SCALE GENOMIC DNA]</scope>
    <source>
        <strain evidence="1 2">CCUG 33920</strain>
    </source>
</reference>
<organism evidence="1 2">
    <name type="scientific">Actinomyces oris</name>
    <dbReference type="NCBI Taxonomy" id="544580"/>
    <lineage>
        <taxon>Bacteria</taxon>
        <taxon>Bacillati</taxon>
        <taxon>Actinomycetota</taxon>
        <taxon>Actinomycetes</taxon>
        <taxon>Actinomycetales</taxon>
        <taxon>Actinomycetaceae</taxon>
        <taxon>Actinomyces</taxon>
    </lineage>
</organism>
<accession>A0A1Q8VEH1</accession>
<dbReference type="EMBL" id="MSKJ01000001">
    <property type="protein sequence ID" value="OLO46499.1"/>
    <property type="molecule type" value="Genomic_DNA"/>
</dbReference>
<dbReference type="Proteomes" id="UP000186857">
    <property type="component" value="Unassembled WGS sequence"/>
</dbReference>
<evidence type="ECO:0000313" key="2">
    <source>
        <dbReference type="Proteomes" id="UP000186857"/>
    </source>
</evidence>
<protein>
    <recommendedName>
        <fullName evidence="3">WXG100 family type VII secretion target</fullName>
    </recommendedName>
</protein>
<dbReference type="AlphaFoldDB" id="A0A1Q8VEH1"/>
<sequence length="103" mass="11688">MRRNLSMIQADLETLKTLYQTLKDDVQRSDDIQKLTDTALQNAVWESTNAQQFRDAWTEFKPQLIKFEQAFATAATDVANNYNNNVDANGENLEHLAPVEAIG</sequence>
<evidence type="ECO:0008006" key="3">
    <source>
        <dbReference type="Google" id="ProtNLM"/>
    </source>
</evidence>
<dbReference type="InterPro" id="IPR036689">
    <property type="entry name" value="ESAT-6-like_sf"/>
</dbReference>
<dbReference type="SUPFAM" id="SSF140453">
    <property type="entry name" value="EsxAB dimer-like"/>
    <property type="match status" value="1"/>
</dbReference>
<proteinExistence type="predicted"/>
<comment type="caution">
    <text evidence="1">The sequence shown here is derived from an EMBL/GenBank/DDBJ whole genome shotgun (WGS) entry which is preliminary data.</text>
</comment>
<gene>
    <name evidence="1" type="ORF">BKH29_01420</name>
</gene>
<name>A0A1Q8VEH1_9ACTO</name>